<evidence type="ECO:0008006" key="4">
    <source>
        <dbReference type="Google" id="ProtNLM"/>
    </source>
</evidence>
<keyword evidence="3" id="KW-1185">Reference proteome</keyword>
<dbReference type="GeneID" id="94364190"/>
<gene>
    <name evidence="2" type="ORF">C4N9_04750</name>
</gene>
<dbReference type="AlphaFoldDB" id="A0A2U2CGP8"/>
<feature type="signal peptide" evidence="1">
    <location>
        <begin position="1"/>
        <end position="20"/>
    </location>
</feature>
<dbReference type="RefSeq" id="WP_109532141.1">
    <property type="nucleotide sequence ID" value="NZ_QEYD01000002.1"/>
</dbReference>
<organism evidence="2 3">
    <name type="scientific">Pararhodobacter marinus</name>
    <dbReference type="NCBI Taxonomy" id="2184063"/>
    <lineage>
        <taxon>Bacteria</taxon>
        <taxon>Pseudomonadati</taxon>
        <taxon>Pseudomonadota</taxon>
        <taxon>Alphaproteobacteria</taxon>
        <taxon>Rhodobacterales</taxon>
        <taxon>Paracoccaceae</taxon>
        <taxon>Pararhodobacter</taxon>
    </lineage>
</organism>
<dbReference type="Proteomes" id="UP000244940">
    <property type="component" value="Unassembled WGS sequence"/>
</dbReference>
<evidence type="ECO:0000256" key="1">
    <source>
        <dbReference type="SAM" id="SignalP"/>
    </source>
</evidence>
<protein>
    <recommendedName>
        <fullName evidence="4">SH3b domain-containing protein</fullName>
    </recommendedName>
</protein>
<keyword evidence="1" id="KW-0732">Signal</keyword>
<accession>A0A2U2CGP8</accession>
<name>A0A2U2CGP8_9RHOB</name>
<dbReference type="EMBL" id="QEYD01000002">
    <property type="protein sequence ID" value="PWE31063.1"/>
    <property type="molecule type" value="Genomic_DNA"/>
</dbReference>
<reference evidence="2 3" key="1">
    <citation type="submission" date="2018-05" db="EMBL/GenBank/DDBJ databases">
        <title>Pararhodobacter marina sp. nov., isolated from deep-sea water of the Indian Ocean.</title>
        <authorList>
            <person name="Lai Q.Sr."/>
            <person name="Liu X."/>
            <person name="Shao Z."/>
        </authorList>
    </citation>
    <scope>NUCLEOTIDE SEQUENCE [LARGE SCALE GENOMIC DNA]</scope>
    <source>
        <strain evidence="2 3">CIC4N-9</strain>
    </source>
</reference>
<comment type="caution">
    <text evidence="2">The sequence shown here is derived from an EMBL/GenBank/DDBJ whole genome shotgun (WGS) entry which is preliminary data.</text>
</comment>
<proteinExistence type="predicted"/>
<evidence type="ECO:0000313" key="2">
    <source>
        <dbReference type="EMBL" id="PWE31063.1"/>
    </source>
</evidence>
<sequence>MVRKCLLAAPLALAASVASADTALVTSTSPLFARPDPESAMTGAVRECGRVEVLSLRWGYALVEFETVRGWYPADRLRPVEAGCHSDAPYRMERDDHAREVIGALALGAVMIGALSRF</sequence>
<evidence type="ECO:0000313" key="3">
    <source>
        <dbReference type="Proteomes" id="UP000244940"/>
    </source>
</evidence>
<feature type="chain" id="PRO_5015402270" description="SH3b domain-containing protein" evidence="1">
    <location>
        <begin position="21"/>
        <end position="118"/>
    </location>
</feature>